<dbReference type="PANTHER" id="PTHR40266">
    <property type="entry name" value="TOXIN HIGB-1"/>
    <property type="match status" value="1"/>
</dbReference>
<name>A0AAJ1EIP8_9BACT</name>
<sequence>MIVSFRHRGLKRFFEEEDPRKLPPDMVDRIKAILARLHQAEVIEDMNIHSYRLHPLQGSRKGEWGVTVRANRRITFRFEEGDALEVNLEDYH</sequence>
<dbReference type="PANTHER" id="PTHR40266:SF2">
    <property type="entry name" value="TOXIN HIGB-1"/>
    <property type="match status" value="1"/>
</dbReference>
<comment type="caution">
    <text evidence="1">The sequence shown here is derived from an EMBL/GenBank/DDBJ whole genome shotgun (WGS) entry which is preliminary data.</text>
</comment>
<evidence type="ECO:0000313" key="2">
    <source>
        <dbReference type="Proteomes" id="UP001197609"/>
    </source>
</evidence>
<gene>
    <name evidence="1" type="ORF">K8G79_01510</name>
</gene>
<dbReference type="Pfam" id="PF05015">
    <property type="entry name" value="HigB-like_toxin"/>
    <property type="match status" value="1"/>
</dbReference>
<organism evidence="1 2">
    <name type="scientific">Candidatus Methylomirabilis tolerans</name>
    <dbReference type="NCBI Taxonomy" id="3123416"/>
    <lineage>
        <taxon>Bacteria</taxon>
        <taxon>Candidatus Methylomirabilota</taxon>
        <taxon>Candidatus Methylomirabilia</taxon>
        <taxon>Candidatus Methylomirabilales</taxon>
        <taxon>Candidatus Methylomirabilaceae</taxon>
        <taxon>Candidatus Methylomirabilis</taxon>
    </lineage>
</organism>
<dbReference type="EMBL" id="JAIOIU010000019">
    <property type="protein sequence ID" value="MBZ0158820.1"/>
    <property type="molecule type" value="Genomic_DNA"/>
</dbReference>
<dbReference type="Gene3D" id="3.30.2310.20">
    <property type="entry name" value="RelE-like"/>
    <property type="match status" value="1"/>
</dbReference>
<dbReference type="SUPFAM" id="SSF143011">
    <property type="entry name" value="RelE-like"/>
    <property type="match status" value="1"/>
</dbReference>
<accession>A0AAJ1EIP8</accession>
<protein>
    <submittedName>
        <fullName evidence="1">Type II toxin-antitoxin system RelE/ParE family toxin</fullName>
    </submittedName>
</protein>
<dbReference type="InterPro" id="IPR035093">
    <property type="entry name" value="RelE/ParE_toxin_dom_sf"/>
</dbReference>
<evidence type="ECO:0000313" key="1">
    <source>
        <dbReference type="EMBL" id="MBZ0158820.1"/>
    </source>
</evidence>
<proteinExistence type="predicted"/>
<dbReference type="Proteomes" id="UP001197609">
    <property type="component" value="Unassembled WGS sequence"/>
</dbReference>
<reference evidence="1 2" key="1">
    <citation type="journal article" date="2021" name="bioRxiv">
        <title>Unraveling nitrogen, sulfur and carbon metabolic pathways and microbial community transcriptional responses to substrate deprivation and toxicity stresses in a bioreactor mimicking anoxic brackish coastal sediment conditions.</title>
        <authorList>
            <person name="Martins P.D."/>
            <person name="Echeveste M.J."/>
            <person name="Arshad A."/>
            <person name="Kurth J."/>
            <person name="Ouboter H."/>
            <person name="Jetten M.S.M."/>
            <person name="Welte C.U."/>
        </authorList>
    </citation>
    <scope>NUCLEOTIDE SEQUENCE [LARGE SCALE GENOMIC DNA]</scope>
    <source>
        <strain evidence="1">MAG_38</strain>
    </source>
</reference>
<dbReference type="InterPro" id="IPR007711">
    <property type="entry name" value="HigB-1"/>
</dbReference>
<dbReference type="AlphaFoldDB" id="A0AAJ1EIP8"/>